<dbReference type="Proteomes" id="UP000006833">
    <property type="component" value="Chromosome"/>
</dbReference>
<dbReference type="AlphaFoldDB" id="A8LPQ9"/>
<dbReference type="PANTHER" id="PTHR30269">
    <property type="entry name" value="TRANSMEMBRANE PROTEIN YFCA"/>
    <property type="match status" value="1"/>
</dbReference>
<keyword evidence="6 8" id="KW-1133">Transmembrane helix</keyword>
<dbReference type="PANTHER" id="PTHR30269:SF32">
    <property type="entry name" value="MEMBRANE TRANSPORTER PROTEIN-RELATED"/>
    <property type="match status" value="1"/>
</dbReference>
<evidence type="ECO:0000256" key="2">
    <source>
        <dbReference type="ARBA" id="ARBA00009142"/>
    </source>
</evidence>
<organism evidence="9 10">
    <name type="scientific">Dinoroseobacter shibae (strain DSM 16493 / NCIMB 14021 / DFL 12)</name>
    <dbReference type="NCBI Taxonomy" id="398580"/>
    <lineage>
        <taxon>Bacteria</taxon>
        <taxon>Pseudomonadati</taxon>
        <taxon>Pseudomonadota</taxon>
        <taxon>Alphaproteobacteria</taxon>
        <taxon>Rhodobacterales</taxon>
        <taxon>Roseobacteraceae</taxon>
        <taxon>Dinoroseobacter</taxon>
    </lineage>
</organism>
<keyword evidence="3" id="KW-0813">Transport</keyword>
<dbReference type="STRING" id="398580.Dshi_2024"/>
<evidence type="ECO:0000313" key="9">
    <source>
        <dbReference type="EMBL" id="ABV93763.1"/>
    </source>
</evidence>
<dbReference type="OrthoDB" id="5195497at2"/>
<gene>
    <name evidence="9" type="ordered locus">Dshi_2024</name>
</gene>
<evidence type="ECO:0000256" key="8">
    <source>
        <dbReference type="RuleBase" id="RU363041"/>
    </source>
</evidence>
<dbReference type="EMBL" id="CP000830">
    <property type="protein sequence ID" value="ABV93763.1"/>
    <property type="molecule type" value="Genomic_DNA"/>
</dbReference>
<dbReference type="KEGG" id="dsh:Dshi_2024"/>
<feature type="transmembrane region" description="Helical" evidence="8">
    <location>
        <begin position="101"/>
        <end position="119"/>
    </location>
</feature>
<keyword evidence="10" id="KW-1185">Reference proteome</keyword>
<accession>A8LPQ9</accession>
<protein>
    <recommendedName>
        <fullName evidence="8">Probable membrane transporter protein</fullName>
    </recommendedName>
</protein>
<feature type="transmembrane region" description="Helical" evidence="8">
    <location>
        <begin position="196"/>
        <end position="219"/>
    </location>
</feature>
<feature type="transmembrane region" description="Helical" evidence="8">
    <location>
        <begin position="231"/>
        <end position="248"/>
    </location>
</feature>
<feature type="transmembrane region" description="Helical" evidence="8">
    <location>
        <begin position="74"/>
        <end position="95"/>
    </location>
</feature>
<evidence type="ECO:0000256" key="7">
    <source>
        <dbReference type="ARBA" id="ARBA00023136"/>
    </source>
</evidence>
<sequence length="251" mass="26013">MPALDPVALLAIFAALALGGTVKGATGAGAPVIAVPVIAAFYDVRLGVMIMAMPNLLSNSWQLWRYRAHLIPGGFTWMLAGGAAAGCLAGTFLLAVLPDRVLLLAVAFGVAVYIGLRLARPEFRLALDTARRIVWPVSLGAGLLQGAAGISAPITLSYLNAMRLARPVFIATVSTCFIGMAVVQVPALFATGLLTLPVFGLSVAALAPILLFMPLGAWLARKMSAEGFDKLVLGLLSALAARLFYVALTGG</sequence>
<name>A8LPQ9_DINSH</name>
<keyword evidence="7 8" id="KW-0472">Membrane</keyword>
<evidence type="ECO:0000256" key="3">
    <source>
        <dbReference type="ARBA" id="ARBA00022448"/>
    </source>
</evidence>
<dbReference type="RefSeq" id="WP_012178694.1">
    <property type="nucleotide sequence ID" value="NC_009952.1"/>
</dbReference>
<dbReference type="GO" id="GO:0005886">
    <property type="term" value="C:plasma membrane"/>
    <property type="evidence" value="ECO:0007669"/>
    <property type="project" value="UniProtKB-SubCell"/>
</dbReference>
<dbReference type="Pfam" id="PF01925">
    <property type="entry name" value="TauE"/>
    <property type="match status" value="1"/>
</dbReference>
<proteinExistence type="inferred from homology"/>
<dbReference type="InterPro" id="IPR002781">
    <property type="entry name" value="TM_pro_TauE-like"/>
</dbReference>
<feature type="transmembrane region" description="Helical" evidence="8">
    <location>
        <begin position="168"/>
        <end position="190"/>
    </location>
</feature>
<comment type="subcellular location">
    <subcellularLocation>
        <location evidence="1 8">Cell membrane</location>
        <topology evidence="1 8">Multi-pass membrane protein</topology>
    </subcellularLocation>
</comment>
<evidence type="ECO:0000256" key="1">
    <source>
        <dbReference type="ARBA" id="ARBA00004651"/>
    </source>
</evidence>
<dbReference type="InterPro" id="IPR052017">
    <property type="entry name" value="TSUP"/>
</dbReference>
<reference evidence="10" key="1">
    <citation type="journal article" date="2010" name="ISME J.">
        <title>The complete genome sequence of the algal symbiont Dinoroseobacter shibae: a hitchhiker's guide to life in the sea.</title>
        <authorList>
            <person name="Wagner-Dobler I."/>
            <person name="Ballhausen B."/>
            <person name="Berger M."/>
            <person name="Brinkhoff T."/>
            <person name="Buchholz I."/>
            <person name="Bunk B."/>
            <person name="Cypionka H."/>
            <person name="Daniel R."/>
            <person name="Drepper T."/>
            <person name="Gerdts G."/>
            <person name="Hahnke S."/>
            <person name="Han C."/>
            <person name="Jahn D."/>
            <person name="Kalhoefer D."/>
            <person name="Kiss H."/>
            <person name="Klenk H.P."/>
            <person name="Kyrpides N."/>
            <person name="Liebl W."/>
            <person name="Liesegang H."/>
            <person name="Meincke L."/>
            <person name="Pati A."/>
            <person name="Petersen J."/>
            <person name="Piekarski T."/>
            <person name="Pommerenke C."/>
            <person name="Pradella S."/>
            <person name="Pukall R."/>
            <person name="Rabus R."/>
            <person name="Stackebrandt E."/>
            <person name="Thole S."/>
            <person name="Thompson L."/>
            <person name="Tielen P."/>
            <person name="Tomasch J."/>
            <person name="von Jan M."/>
            <person name="Wanphrut N."/>
            <person name="Wichels A."/>
            <person name="Zech H."/>
            <person name="Simon M."/>
        </authorList>
    </citation>
    <scope>NUCLEOTIDE SEQUENCE [LARGE SCALE GENOMIC DNA]</scope>
    <source>
        <strain evidence="10">DSM 16493 / NCIMB 14021 / DFL 12</strain>
    </source>
</reference>
<evidence type="ECO:0000256" key="4">
    <source>
        <dbReference type="ARBA" id="ARBA00022475"/>
    </source>
</evidence>
<keyword evidence="4 8" id="KW-1003">Cell membrane</keyword>
<evidence type="ECO:0000256" key="6">
    <source>
        <dbReference type="ARBA" id="ARBA00022989"/>
    </source>
</evidence>
<evidence type="ECO:0000256" key="5">
    <source>
        <dbReference type="ARBA" id="ARBA00022692"/>
    </source>
</evidence>
<evidence type="ECO:0000313" key="10">
    <source>
        <dbReference type="Proteomes" id="UP000006833"/>
    </source>
</evidence>
<keyword evidence="5 8" id="KW-0812">Transmembrane</keyword>
<dbReference type="HOGENOM" id="CLU_054750_7_2_5"/>
<dbReference type="eggNOG" id="COG0730">
    <property type="taxonomic scope" value="Bacteria"/>
</dbReference>
<comment type="similarity">
    <text evidence="2 8">Belongs to the 4-toluene sulfonate uptake permease (TSUP) (TC 2.A.102) family.</text>
</comment>